<dbReference type="Gene3D" id="4.10.60.10">
    <property type="entry name" value="Zinc finger, CCHC-type"/>
    <property type="match status" value="1"/>
</dbReference>
<dbReference type="GO" id="GO:0003676">
    <property type="term" value="F:nucleic acid binding"/>
    <property type="evidence" value="ECO:0007669"/>
    <property type="project" value="InterPro"/>
</dbReference>
<feature type="compositionally biased region" description="Basic and acidic residues" evidence="1">
    <location>
        <begin position="854"/>
        <end position="871"/>
    </location>
</feature>
<comment type="caution">
    <text evidence="2">The sequence shown here is derived from an EMBL/GenBank/DDBJ whole genome shotgun (WGS) entry which is preliminary data.</text>
</comment>
<feature type="region of interest" description="Disordered" evidence="1">
    <location>
        <begin position="482"/>
        <end position="501"/>
    </location>
</feature>
<organism evidence="2">
    <name type="scientific">Tanacetum cinerariifolium</name>
    <name type="common">Dalmatian daisy</name>
    <name type="synonym">Chrysanthemum cinerariifolium</name>
    <dbReference type="NCBI Taxonomy" id="118510"/>
    <lineage>
        <taxon>Eukaryota</taxon>
        <taxon>Viridiplantae</taxon>
        <taxon>Streptophyta</taxon>
        <taxon>Embryophyta</taxon>
        <taxon>Tracheophyta</taxon>
        <taxon>Spermatophyta</taxon>
        <taxon>Magnoliopsida</taxon>
        <taxon>eudicotyledons</taxon>
        <taxon>Gunneridae</taxon>
        <taxon>Pentapetalae</taxon>
        <taxon>asterids</taxon>
        <taxon>campanulids</taxon>
        <taxon>Asterales</taxon>
        <taxon>Asteraceae</taxon>
        <taxon>Asteroideae</taxon>
        <taxon>Anthemideae</taxon>
        <taxon>Anthemidinae</taxon>
        <taxon>Tanacetum</taxon>
    </lineage>
</organism>
<accession>A0A6L2JB89</accession>
<proteinExistence type="predicted"/>
<evidence type="ECO:0000313" key="2">
    <source>
        <dbReference type="EMBL" id="GEU34288.1"/>
    </source>
</evidence>
<dbReference type="SUPFAM" id="SSF57756">
    <property type="entry name" value="Retrovirus zinc finger-like domains"/>
    <property type="match status" value="1"/>
</dbReference>
<gene>
    <name evidence="2" type="ORF">Tci_006266</name>
</gene>
<feature type="region of interest" description="Disordered" evidence="1">
    <location>
        <begin position="854"/>
        <end position="881"/>
    </location>
</feature>
<dbReference type="AlphaFoldDB" id="A0A6L2JB89"/>
<dbReference type="GO" id="GO:0008270">
    <property type="term" value="F:zinc ion binding"/>
    <property type="evidence" value="ECO:0007669"/>
    <property type="project" value="InterPro"/>
</dbReference>
<dbReference type="InterPro" id="IPR036875">
    <property type="entry name" value="Znf_CCHC_sf"/>
</dbReference>
<reference evidence="2" key="1">
    <citation type="journal article" date="2019" name="Sci. Rep.">
        <title>Draft genome of Tanacetum cinerariifolium, the natural source of mosquito coil.</title>
        <authorList>
            <person name="Yamashiro T."/>
            <person name="Shiraishi A."/>
            <person name="Satake H."/>
            <person name="Nakayama K."/>
        </authorList>
    </citation>
    <scope>NUCLEOTIDE SEQUENCE</scope>
</reference>
<protein>
    <submittedName>
        <fullName evidence="2">Uncharacterized protein</fullName>
    </submittedName>
</protein>
<sequence>MTSFDYRLNPLYPIKECSSCGALYTTDYCCSKGNLGDKIICDLDQTPDLSQRSPQNCLKCRNPVDGHYCQGYCSDPSNDNTNIPNAPRDPFVVNQDPDKNSSQIPPQINHHCSYGCGDPLEDIFCHQCTCELCGNGAHYGYNCPPKVPNIPNPDPFNNQTIDELPPTVRSFDSLCCFEDGNSFTYDSTSNLVYDSPNIFDPPSQLPFYSCEFCGNDARYGHYCTPQEEEKQIEEEQVANARYWKIPACYDDDADDYTFAITHNEPDNSLKGEYECDVPTCKVFTTFSNILFDADYDFYSSDDQSFSDKDVPKEIYSNPLFDKEIIPMKIEPRHFNVESDLIESLLNHDSSIISSSSKIDSLFDEFAGELTLLKSIPPGINETDCDPEEETHFIKRLLYDNSSPRPPKEFVFENSNAAFESFFPSHILVDDSNSFMEEIDLSFTLDDPMPLGIEEDDYDSKRDILILEELLRNDSLSLPENESFHFDIPSSSRPPAKPPDGNTGTLNVKMMGDVSEHKPSAECPMMIHGKDTPILDVPFFHFYPLDQLNIYRNLKTHTEGFCPPVLISSASLGNHVILNGDSPVPTIVVDGVVQPVAHRSAKQKLAKRNELKAIRTLLMDLPDKHQLKFNSHKDAKTLMEAIEKQFEGNTETKKKLVSQLEIHGVSLSQEDVNLKFLRGLPSEWKTHTLIWRNKANIEEHSLDDLFNSLKIYKAKVKHSSSIGNPTQNLTFMSSSNTDSTTDSVSSATSVFVVCAKLYVSSHPNIDSLSNAVIYSFFTSQSTSPWLDNKDLKHIDVDDLKEMDLRWQMVMLTMGARRFLQKTGRNIGDNRATSMGFDMSKVECYNYHRKGHFARECKSPKDSRRSGATEPQRRTGPVENSTSNALVSQCDGIGCYDWSYQAEEEPANFALMAIISSSSSSDNELSPSKPAQDLSYINRPSAPIIEDWVSNSEEESETNDLQIVPSFVHSFESVDHLIKDFDYHAKKKAQPTPRNYAHRVHTRSKSVFVTAVRPVSAALPKIMVTRPSHAHSIDTKSKSPIIQHITRSKSPKTSSLPPRVTAA</sequence>
<dbReference type="EMBL" id="BKCJ010000560">
    <property type="protein sequence ID" value="GEU34288.1"/>
    <property type="molecule type" value="Genomic_DNA"/>
</dbReference>
<evidence type="ECO:0000256" key="1">
    <source>
        <dbReference type="SAM" id="MobiDB-lite"/>
    </source>
</evidence>
<name>A0A6L2JB89_TANCI</name>